<evidence type="ECO:0000256" key="2">
    <source>
        <dbReference type="ARBA" id="ARBA00004236"/>
    </source>
</evidence>
<feature type="transmembrane region" description="Helical" evidence="9">
    <location>
        <begin position="6"/>
        <end position="26"/>
    </location>
</feature>
<name>A0ABX7B3A2_9PROT</name>
<dbReference type="RefSeq" id="WP_201074210.1">
    <property type="nucleotide sequence ID" value="NZ_CP067420.1"/>
</dbReference>
<keyword evidence="5 9" id="KW-1133">Transmembrane helix</keyword>
<evidence type="ECO:0000256" key="5">
    <source>
        <dbReference type="ARBA" id="ARBA00022989"/>
    </source>
</evidence>
<evidence type="ECO:0000256" key="4">
    <source>
        <dbReference type="ARBA" id="ARBA00022692"/>
    </source>
</evidence>
<evidence type="ECO:0000313" key="10">
    <source>
        <dbReference type="EMBL" id="QQP88810.1"/>
    </source>
</evidence>
<dbReference type="InterPro" id="IPR022781">
    <property type="entry name" value="Flagellar_biosynth_FliO"/>
</dbReference>
<dbReference type="PANTHER" id="PTHR38766">
    <property type="entry name" value="FLAGELLAR PROTEIN FLIO"/>
    <property type="match status" value="1"/>
</dbReference>
<dbReference type="InterPro" id="IPR052205">
    <property type="entry name" value="FliO/MopB"/>
</dbReference>
<evidence type="ECO:0000256" key="8">
    <source>
        <dbReference type="ARBA" id="ARBA00037937"/>
    </source>
</evidence>
<evidence type="ECO:0000256" key="9">
    <source>
        <dbReference type="SAM" id="Phobius"/>
    </source>
</evidence>
<keyword evidence="3" id="KW-1003">Cell membrane</keyword>
<gene>
    <name evidence="10" type="ORF">IGS68_22785</name>
</gene>
<dbReference type="EMBL" id="CP067420">
    <property type="protein sequence ID" value="QQP88810.1"/>
    <property type="molecule type" value="Genomic_DNA"/>
</dbReference>
<evidence type="ECO:0000313" key="11">
    <source>
        <dbReference type="Proteomes" id="UP000595197"/>
    </source>
</evidence>
<comment type="subcellular location">
    <subcellularLocation>
        <location evidence="1">Bacterial flagellum basal body</location>
    </subcellularLocation>
    <subcellularLocation>
        <location evidence="2">Cell membrane</location>
    </subcellularLocation>
</comment>
<evidence type="ECO:0000256" key="6">
    <source>
        <dbReference type="ARBA" id="ARBA00023136"/>
    </source>
</evidence>
<keyword evidence="6 9" id="KW-0472">Membrane</keyword>
<evidence type="ECO:0000256" key="7">
    <source>
        <dbReference type="ARBA" id="ARBA00023143"/>
    </source>
</evidence>
<dbReference type="PANTHER" id="PTHR38766:SF1">
    <property type="entry name" value="FLAGELLAR PROTEIN FLIO"/>
    <property type="match status" value="1"/>
</dbReference>
<accession>A0ABX7B3A2</accession>
<reference evidence="10" key="1">
    <citation type="submission" date="2021-02" db="EMBL/GenBank/DDBJ databases">
        <title>Skermanella TT6 skin isolate.</title>
        <authorList>
            <person name="Lee K."/>
            <person name="Ganzorig M."/>
        </authorList>
    </citation>
    <scope>NUCLEOTIDE SEQUENCE</scope>
    <source>
        <strain evidence="10">TT6</strain>
    </source>
</reference>
<organism evidence="10 11">
    <name type="scientific">Skermanella cutis</name>
    <dbReference type="NCBI Taxonomy" id="2775420"/>
    <lineage>
        <taxon>Bacteria</taxon>
        <taxon>Pseudomonadati</taxon>
        <taxon>Pseudomonadota</taxon>
        <taxon>Alphaproteobacteria</taxon>
        <taxon>Rhodospirillales</taxon>
        <taxon>Azospirillaceae</taxon>
        <taxon>Skermanella</taxon>
    </lineage>
</organism>
<proteinExistence type="inferred from homology"/>
<dbReference type="Pfam" id="PF04347">
    <property type="entry name" value="FliO"/>
    <property type="match status" value="1"/>
</dbReference>
<evidence type="ECO:0000256" key="1">
    <source>
        <dbReference type="ARBA" id="ARBA00004117"/>
    </source>
</evidence>
<sequence>MEMETYLRFALALVFVLGLIVVAAWFMRRFGYGGAAASRPGRERRLGIVEVAQIDARRKLVLVRRDGVEHLVLLGMNADLVLESGIRPAAEAGGTVP</sequence>
<evidence type="ECO:0000256" key="3">
    <source>
        <dbReference type="ARBA" id="ARBA00022475"/>
    </source>
</evidence>
<protein>
    <submittedName>
        <fullName evidence="10">FliO/MopB family protein</fullName>
    </submittedName>
</protein>
<comment type="similarity">
    <text evidence="8">Belongs to the FliO/MopB family.</text>
</comment>
<keyword evidence="7" id="KW-0975">Bacterial flagellum</keyword>
<keyword evidence="4 9" id="KW-0812">Transmembrane</keyword>
<keyword evidence="11" id="KW-1185">Reference proteome</keyword>
<dbReference type="Proteomes" id="UP000595197">
    <property type="component" value="Chromosome"/>
</dbReference>